<keyword evidence="5" id="KW-0496">Mitochondrion</keyword>
<dbReference type="PANTHER" id="PTHR21035">
    <property type="entry name" value="28S RIBOSOMAL PROTEIN S26, MITOCHONDRIAL"/>
    <property type="match status" value="1"/>
</dbReference>
<proteinExistence type="inferred from homology"/>
<comment type="similarity">
    <text evidence="2">Belongs to the mitochondrion-specific ribosomal protein mS26 family.</text>
</comment>
<keyword evidence="9" id="KW-0175">Coiled coil</keyword>
<evidence type="ECO:0000313" key="10">
    <source>
        <dbReference type="EMBL" id="TGZ53670.1"/>
    </source>
</evidence>
<evidence type="ECO:0000313" key="11">
    <source>
        <dbReference type="Proteomes" id="UP000310200"/>
    </source>
</evidence>
<evidence type="ECO:0000256" key="7">
    <source>
        <dbReference type="ARBA" id="ARBA00035138"/>
    </source>
</evidence>
<evidence type="ECO:0000256" key="2">
    <source>
        <dbReference type="ARBA" id="ARBA00009672"/>
    </source>
</evidence>
<comment type="caution">
    <text evidence="10">The sequence shown here is derived from an EMBL/GenBank/DDBJ whole genome shotgun (WGS) entry which is preliminary data.</text>
</comment>
<protein>
    <recommendedName>
        <fullName evidence="7">Small ribosomal subunit protein mS26</fullName>
    </recommendedName>
    <alternativeName>
        <fullName evidence="8">28S ribosomal protein S26, mitochondrial</fullName>
    </alternativeName>
</protein>
<dbReference type="PANTHER" id="PTHR21035:SF2">
    <property type="entry name" value="SMALL RIBOSOMAL SUBUNIT PROTEIN MS26"/>
    <property type="match status" value="1"/>
</dbReference>
<dbReference type="InterPro" id="IPR026140">
    <property type="entry name" value="Ribosomal_mS26"/>
</dbReference>
<evidence type="ECO:0000256" key="5">
    <source>
        <dbReference type="ARBA" id="ARBA00023128"/>
    </source>
</evidence>
<comment type="subcellular location">
    <subcellularLocation>
        <location evidence="1">Mitochondrion</location>
    </subcellularLocation>
</comment>
<feature type="coiled-coil region" evidence="9">
    <location>
        <begin position="142"/>
        <end position="169"/>
    </location>
</feature>
<evidence type="ECO:0000256" key="6">
    <source>
        <dbReference type="ARBA" id="ARBA00023274"/>
    </source>
</evidence>
<dbReference type="STRING" id="300112.A0A4S2KUT8"/>
<reference evidence="10 11" key="1">
    <citation type="journal article" date="2019" name="Philos. Trans. R. Soc. Lond., B, Biol. Sci.">
        <title>Ant behaviour and brain gene expression of defending hosts depend on the ecological success of the intruding social parasite.</title>
        <authorList>
            <person name="Kaur R."/>
            <person name="Stoldt M."/>
            <person name="Jongepier E."/>
            <person name="Feldmeyer B."/>
            <person name="Menzel F."/>
            <person name="Bornberg-Bauer E."/>
            <person name="Foitzik S."/>
        </authorList>
    </citation>
    <scope>NUCLEOTIDE SEQUENCE [LARGE SCALE GENOMIC DNA]</scope>
    <source>
        <tissue evidence="10">Whole body</tissue>
    </source>
</reference>
<dbReference type="GO" id="GO:0005763">
    <property type="term" value="C:mitochondrial small ribosomal subunit"/>
    <property type="evidence" value="ECO:0007669"/>
    <property type="project" value="InterPro"/>
</dbReference>
<accession>A0A4S2KUT8</accession>
<keyword evidence="3" id="KW-0809">Transit peptide</keyword>
<keyword evidence="6" id="KW-0687">Ribonucleoprotein</keyword>
<evidence type="ECO:0000256" key="8">
    <source>
        <dbReference type="ARBA" id="ARBA00035344"/>
    </source>
</evidence>
<dbReference type="AlphaFoldDB" id="A0A4S2KUT8"/>
<organism evidence="10 11">
    <name type="scientific">Temnothorax longispinosus</name>
    <dbReference type="NCBI Taxonomy" id="300112"/>
    <lineage>
        <taxon>Eukaryota</taxon>
        <taxon>Metazoa</taxon>
        <taxon>Ecdysozoa</taxon>
        <taxon>Arthropoda</taxon>
        <taxon>Hexapoda</taxon>
        <taxon>Insecta</taxon>
        <taxon>Pterygota</taxon>
        <taxon>Neoptera</taxon>
        <taxon>Endopterygota</taxon>
        <taxon>Hymenoptera</taxon>
        <taxon>Apocrita</taxon>
        <taxon>Aculeata</taxon>
        <taxon>Formicoidea</taxon>
        <taxon>Formicidae</taxon>
        <taxon>Myrmicinae</taxon>
        <taxon>Temnothorax</taxon>
    </lineage>
</organism>
<keyword evidence="11" id="KW-1185">Reference proteome</keyword>
<dbReference type="Pfam" id="PF14943">
    <property type="entry name" value="MRP-S26"/>
    <property type="match status" value="1"/>
</dbReference>
<evidence type="ECO:0000256" key="4">
    <source>
        <dbReference type="ARBA" id="ARBA00022980"/>
    </source>
</evidence>
<keyword evidence="4 10" id="KW-0689">Ribosomal protein</keyword>
<evidence type="ECO:0000256" key="9">
    <source>
        <dbReference type="SAM" id="Coils"/>
    </source>
</evidence>
<evidence type="ECO:0000256" key="1">
    <source>
        <dbReference type="ARBA" id="ARBA00004173"/>
    </source>
</evidence>
<name>A0A4S2KUT8_9HYME</name>
<gene>
    <name evidence="10" type="ORF">DBV15_04930</name>
</gene>
<dbReference type="EMBL" id="QBLH01000968">
    <property type="protein sequence ID" value="TGZ53670.1"/>
    <property type="molecule type" value="Genomic_DNA"/>
</dbReference>
<evidence type="ECO:0000256" key="3">
    <source>
        <dbReference type="ARBA" id="ARBA00022946"/>
    </source>
</evidence>
<sequence length="227" mass="26737">MQAMRIIKVNSLTMGTAGLCETFVPNSVYTQCVRWKRKPIWLPTAKSKVFRIPKRPVLPVEDKLELQRLNNNYRTYMTSFRAYVRQLAEEGKQRSDETVFKQSEEEDFERCSAINDEWNAEVAKTREIRLAEMRENRRNAILQRLLRQEQRQEMKKEMLNKKVRKIKEESVTFITAENIDAAIEECLANVVDHNRALDLEGNWHKGQYPPVPPIEEMQKPVAVEQRS</sequence>
<dbReference type="Proteomes" id="UP000310200">
    <property type="component" value="Unassembled WGS sequence"/>
</dbReference>